<feature type="transmembrane region" description="Helical" evidence="1">
    <location>
        <begin position="22"/>
        <end position="48"/>
    </location>
</feature>
<keyword evidence="1" id="KW-0472">Membrane</keyword>
<gene>
    <name evidence="2" type="ordered locus">AMIS_6460</name>
</gene>
<proteinExistence type="predicted"/>
<evidence type="ECO:0000313" key="2">
    <source>
        <dbReference type="EMBL" id="BAL85866.1"/>
    </source>
</evidence>
<dbReference type="HOGENOM" id="CLU_2839861_0_0_11"/>
<keyword evidence="1" id="KW-1133">Transmembrane helix</keyword>
<keyword evidence="3" id="KW-1185">Reference proteome</keyword>
<evidence type="ECO:0000313" key="3">
    <source>
        <dbReference type="Proteomes" id="UP000007882"/>
    </source>
</evidence>
<name>I0GYM9_ACTM4</name>
<dbReference type="Proteomes" id="UP000007882">
    <property type="component" value="Chromosome"/>
</dbReference>
<accession>I0GYM9</accession>
<dbReference type="AlphaFoldDB" id="I0GYM9"/>
<evidence type="ECO:0000256" key="1">
    <source>
        <dbReference type="SAM" id="Phobius"/>
    </source>
</evidence>
<dbReference type="KEGG" id="ams:AMIS_6460"/>
<organism evidence="2 3">
    <name type="scientific">Actinoplanes missouriensis (strain ATCC 14538 / DSM 43046 / CBS 188.64 / JCM 3121 / NBRC 102363 / NCIMB 12654 / NRRL B-3342 / UNCC 431)</name>
    <dbReference type="NCBI Taxonomy" id="512565"/>
    <lineage>
        <taxon>Bacteria</taxon>
        <taxon>Bacillati</taxon>
        <taxon>Actinomycetota</taxon>
        <taxon>Actinomycetes</taxon>
        <taxon>Micromonosporales</taxon>
        <taxon>Micromonosporaceae</taxon>
        <taxon>Actinoplanes</taxon>
    </lineage>
</organism>
<protein>
    <submittedName>
        <fullName evidence="2">Uncharacterized protein</fullName>
    </submittedName>
</protein>
<reference evidence="2 3" key="1">
    <citation type="submission" date="2012-02" db="EMBL/GenBank/DDBJ databases">
        <title>Complete genome sequence of Actinoplanes missouriensis 431 (= NBRC 102363).</title>
        <authorList>
            <person name="Ohnishi Y."/>
            <person name="Ishikawa J."/>
            <person name="Sekine M."/>
            <person name="Hosoyama A."/>
            <person name="Harada T."/>
            <person name="Narita H."/>
            <person name="Hata T."/>
            <person name="Konno Y."/>
            <person name="Tutikane K."/>
            <person name="Fujita N."/>
            <person name="Horinouchi S."/>
            <person name="Hayakawa M."/>
        </authorList>
    </citation>
    <scope>NUCLEOTIDE SEQUENCE [LARGE SCALE GENOMIC DNA]</scope>
    <source>
        <strain evidence="3">ATCC 14538 / DSM 43046 / CBS 188.64 / JCM 3121 / NBRC 102363 / NCIMB 12654 / NRRL B-3342 / UNCC 431</strain>
    </source>
</reference>
<dbReference type="EMBL" id="AP012319">
    <property type="protein sequence ID" value="BAL85866.1"/>
    <property type="molecule type" value="Genomic_DNA"/>
</dbReference>
<keyword evidence="1" id="KW-0812">Transmembrane</keyword>
<sequence>MPTTQFQMVVEPQVQVRAEVELVVPLLFVPFSVPVITDVVVFSVVPLLPATLRVAPTTLLPSVAS</sequence>